<dbReference type="Proteomes" id="UP000886780">
    <property type="component" value="Unassembled WGS sequence"/>
</dbReference>
<dbReference type="GO" id="GO:0015276">
    <property type="term" value="F:ligand-gated monoatomic ion channel activity"/>
    <property type="evidence" value="ECO:0007669"/>
    <property type="project" value="InterPro"/>
</dbReference>
<feature type="domain" description="Ionotropic glutamate receptor C-terminal" evidence="5">
    <location>
        <begin position="80"/>
        <end position="300"/>
    </location>
</feature>
<organism evidence="6 7">
    <name type="scientific">Candidatus Lachnoclostridium stercoripullorum</name>
    <dbReference type="NCBI Taxonomy" id="2838635"/>
    <lineage>
        <taxon>Bacteria</taxon>
        <taxon>Bacillati</taxon>
        <taxon>Bacillota</taxon>
        <taxon>Clostridia</taxon>
        <taxon>Lachnospirales</taxon>
        <taxon>Lachnospiraceae</taxon>
    </lineage>
</organism>
<reference evidence="6" key="1">
    <citation type="journal article" date="2021" name="PeerJ">
        <title>Extensive microbial diversity within the chicken gut microbiome revealed by metagenomics and culture.</title>
        <authorList>
            <person name="Gilroy R."/>
            <person name="Ravi A."/>
            <person name="Getino M."/>
            <person name="Pursley I."/>
            <person name="Horton D.L."/>
            <person name="Alikhan N.F."/>
            <person name="Baker D."/>
            <person name="Gharbi K."/>
            <person name="Hall N."/>
            <person name="Watson M."/>
            <person name="Adriaenssens E.M."/>
            <person name="Foster-Nyarko E."/>
            <person name="Jarju S."/>
            <person name="Secka A."/>
            <person name="Antonio M."/>
            <person name="Oren A."/>
            <person name="Chaudhuri R.R."/>
            <person name="La Ragione R."/>
            <person name="Hildebrand F."/>
            <person name="Pallen M.J."/>
        </authorList>
    </citation>
    <scope>NUCLEOTIDE SEQUENCE</scope>
    <source>
        <strain evidence="6">ChiGjej4B4-12881</strain>
    </source>
</reference>
<evidence type="ECO:0000313" key="6">
    <source>
        <dbReference type="EMBL" id="HIX53167.1"/>
    </source>
</evidence>
<dbReference type="GO" id="GO:0016020">
    <property type="term" value="C:membrane"/>
    <property type="evidence" value="ECO:0007669"/>
    <property type="project" value="InterPro"/>
</dbReference>
<evidence type="ECO:0000256" key="3">
    <source>
        <dbReference type="SAM" id="SignalP"/>
    </source>
</evidence>
<dbReference type="PANTHER" id="PTHR35936">
    <property type="entry name" value="MEMBRANE-BOUND LYTIC MUREIN TRANSGLYCOSYLASE F"/>
    <property type="match status" value="1"/>
</dbReference>
<evidence type="ECO:0000313" key="7">
    <source>
        <dbReference type="Proteomes" id="UP000886780"/>
    </source>
</evidence>
<dbReference type="SMART" id="SM00062">
    <property type="entry name" value="PBPb"/>
    <property type="match status" value="1"/>
</dbReference>
<evidence type="ECO:0000259" key="5">
    <source>
        <dbReference type="SMART" id="SM00079"/>
    </source>
</evidence>
<dbReference type="Pfam" id="PF00497">
    <property type="entry name" value="SBP_bac_3"/>
    <property type="match status" value="1"/>
</dbReference>
<dbReference type="AlphaFoldDB" id="A0A9D2AWV3"/>
<keyword evidence="1 3" id="KW-0732">Signal</keyword>
<dbReference type="PANTHER" id="PTHR35936:SF17">
    <property type="entry name" value="ARGININE-BINDING EXTRACELLULAR PROTEIN ARTP"/>
    <property type="match status" value="1"/>
</dbReference>
<evidence type="ECO:0000259" key="4">
    <source>
        <dbReference type="SMART" id="SM00062"/>
    </source>
</evidence>
<dbReference type="PROSITE" id="PS51257">
    <property type="entry name" value="PROKAR_LIPOPROTEIN"/>
    <property type="match status" value="1"/>
</dbReference>
<feature type="chain" id="PRO_5039105764" evidence="3">
    <location>
        <begin position="26"/>
        <end position="300"/>
    </location>
</feature>
<dbReference type="SMART" id="SM00079">
    <property type="entry name" value="PBPe"/>
    <property type="match status" value="1"/>
</dbReference>
<feature type="signal peptide" evidence="3">
    <location>
        <begin position="1"/>
        <end position="25"/>
    </location>
</feature>
<comment type="caution">
    <text evidence="6">The sequence shown here is derived from an EMBL/GenBank/DDBJ whole genome shotgun (WGS) entry which is preliminary data.</text>
</comment>
<feature type="region of interest" description="Disordered" evidence="2">
    <location>
        <begin position="20"/>
        <end position="75"/>
    </location>
</feature>
<dbReference type="InterPro" id="IPR001638">
    <property type="entry name" value="Solute-binding_3/MltF_N"/>
</dbReference>
<gene>
    <name evidence="6" type="ORF">IAA28_10240</name>
</gene>
<evidence type="ECO:0000256" key="1">
    <source>
        <dbReference type="ARBA" id="ARBA00022729"/>
    </source>
</evidence>
<dbReference type="InterPro" id="IPR001320">
    <property type="entry name" value="Iontro_rcpt_C"/>
</dbReference>
<accession>A0A9D2AWV3</accession>
<dbReference type="Gene3D" id="3.40.190.10">
    <property type="entry name" value="Periplasmic binding protein-like II"/>
    <property type="match status" value="2"/>
</dbReference>
<sequence>MKKWMAVMMAAVMAVSAAGCGGTSAETDTTAASGTEAADTAADASAAGDDGADNSDGAENSDAAGNGGAEDGADAGSDKVYQIATDITFKPFEFENDNGEMVGIDLDLLKAIAEDQGFTYELQVVGFNAAVMAMETGAADAVIAGMSITPERQELYDFSDPYFESGVGCAVLSTSDATDYSDFAGKQVAAKTATEGCRFAESIADEYGFTVVQFDTSAMMYQDVLAGNSVACFEDYPVMGYEISQGMDLKLLDKLEASNNYGIAVMKGENGELLDMINAGLANLKASGEYDAIIGTYIQD</sequence>
<feature type="domain" description="Solute-binding protein family 3/N-terminal" evidence="4">
    <location>
        <begin position="80"/>
        <end position="300"/>
    </location>
</feature>
<evidence type="ECO:0000256" key="2">
    <source>
        <dbReference type="SAM" id="MobiDB-lite"/>
    </source>
</evidence>
<dbReference type="EMBL" id="DXEU01000184">
    <property type="protein sequence ID" value="HIX53167.1"/>
    <property type="molecule type" value="Genomic_DNA"/>
</dbReference>
<protein>
    <submittedName>
        <fullName evidence="6">Transporter substrate-binding domain-containing protein</fullName>
    </submittedName>
</protein>
<dbReference type="SUPFAM" id="SSF53850">
    <property type="entry name" value="Periplasmic binding protein-like II"/>
    <property type="match status" value="1"/>
</dbReference>
<feature type="compositionally biased region" description="Low complexity" evidence="2">
    <location>
        <begin position="20"/>
        <end position="64"/>
    </location>
</feature>
<reference evidence="6" key="2">
    <citation type="submission" date="2021-04" db="EMBL/GenBank/DDBJ databases">
        <authorList>
            <person name="Gilroy R."/>
        </authorList>
    </citation>
    <scope>NUCLEOTIDE SEQUENCE</scope>
    <source>
        <strain evidence="6">ChiGjej4B4-12881</strain>
    </source>
</reference>
<proteinExistence type="predicted"/>
<name>A0A9D2AWV3_9FIRM</name>